<dbReference type="EMBL" id="CP054139">
    <property type="protein sequence ID" value="QKJ29708.1"/>
    <property type="molecule type" value="Genomic_DNA"/>
</dbReference>
<evidence type="ECO:0000313" key="1">
    <source>
        <dbReference type="EMBL" id="QKJ29708.1"/>
    </source>
</evidence>
<dbReference type="SUPFAM" id="SSF53822">
    <property type="entry name" value="Periplasmic binding protein-like I"/>
    <property type="match status" value="1"/>
</dbReference>
<dbReference type="InterPro" id="IPR028082">
    <property type="entry name" value="Peripla_BP_I"/>
</dbReference>
<dbReference type="CDD" id="cd06268">
    <property type="entry name" value="PBP1_ABC_transporter_LIVBP-like"/>
    <property type="match status" value="1"/>
</dbReference>
<dbReference type="AlphaFoldDB" id="A0A7D4PT80"/>
<evidence type="ECO:0000313" key="2">
    <source>
        <dbReference type="Proteomes" id="UP000505355"/>
    </source>
</evidence>
<protein>
    <submittedName>
        <fullName evidence="1">Amino acid ABC transporter substrate-binding protein</fullName>
    </submittedName>
</protein>
<proteinExistence type="predicted"/>
<dbReference type="Proteomes" id="UP000505355">
    <property type="component" value="Chromosome"/>
</dbReference>
<gene>
    <name evidence="1" type="ORF">HQ865_08040</name>
</gene>
<organism evidence="1 2">
    <name type="scientific">Mucilaginibacter mali</name>
    <dbReference type="NCBI Taxonomy" id="2740462"/>
    <lineage>
        <taxon>Bacteria</taxon>
        <taxon>Pseudomonadati</taxon>
        <taxon>Bacteroidota</taxon>
        <taxon>Sphingobacteriia</taxon>
        <taxon>Sphingobacteriales</taxon>
        <taxon>Sphingobacteriaceae</taxon>
        <taxon>Mucilaginibacter</taxon>
    </lineage>
</organism>
<reference evidence="1 2" key="1">
    <citation type="submission" date="2020-05" db="EMBL/GenBank/DDBJ databases">
        <title>Mucilaginibacter mali sp. nov.</title>
        <authorList>
            <person name="Kim H.S."/>
            <person name="Lee K.C."/>
            <person name="Suh M.K."/>
            <person name="Kim J.-S."/>
            <person name="Han K.-I."/>
            <person name="Eom M.K."/>
            <person name="Shin Y.K."/>
            <person name="Lee J.-S."/>
        </authorList>
    </citation>
    <scope>NUCLEOTIDE SEQUENCE [LARGE SCALE GENOMIC DNA]</scope>
    <source>
        <strain evidence="1 2">G2-14</strain>
    </source>
</reference>
<name>A0A7D4PT80_9SPHI</name>
<keyword evidence="2" id="KW-1185">Reference proteome</keyword>
<sequence>MTSVRNRLLLSSGNKWLLPVTIGMLLAACSPKVRPVVTAPKPVDTIVKKPVVVKITPPQPPPAAVISLLLPFYLDELNLSKGAPKAGLSKADLALQYYQGFKLALDSLTEKGENFKLQVFDTRDATAQSHNLALTTKVRTSALVIGPIYPEEVKSFTQATVNMHKMLVSPLSPASPADYKNPDLVTVIPPLKYHCETVARYITDKLKAKKVFVLKSGYSDDNKYSIPFDRAIDSISKKRVKIVEVTILRGNLSALLPQLSTTEQNIFVIPATDQQFVQVTTQALDKLAKQHYPVTLFGHPNWEDATYLKADLMQRLNTFITSGDRVNYHAARTIKFLKAFRKAYRSEPGEYAIKAFDEGMYFGQMAANYAKQGAANKQSPLMPAKAVISNQGFEALHNTFHFTEVPGQGFVNTHVKLYQYANFELKPVE</sequence>
<dbReference type="PROSITE" id="PS51257">
    <property type="entry name" value="PROKAR_LIPOPROTEIN"/>
    <property type="match status" value="1"/>
</dbReference>
<accession>A0A7D4PT80</accession>
<dbReference type="Gene3D" id="3.40.50.2300">
    <property type="match status" value="2"/>
</dbReference>
<dbReference type="RefSeq" id="WP_173414400.1">
    <property type="nucleotide sequence ID" value="NZ_CP054139.1"/>
</dbReference>
<dbReference type="KEGG" id="mmab:HQ865_08040"/>